<dbReference type="Proteomes" id="UP001430953">
    <property type="component" value="Unassembled WGS sequence"/>
</dbReference>
<dbReference type="AlphaFoldDB" id="A0AAW2FIW0"/>
<organism evidence="2 3">
    <name type="scientific">Cardiocondyla obscurior</name>
    <dbReference type="NCBI Taxonomy" id="286306"/>
    <lineage>
        <taxon>Eukaryota</taxon>
        <taxon>Metazoa</taxon>
        <taxon>Ecdysozoa</taxon>
        <taxon>Arthropoda</taxon>
        <taxon>Hexapoda</taxon>
        <taxon>Insecta</taxon>
        <taxon>Pterygota</taxon>
        <taxon>Neoptera</taxon>
        <taxon>Endopterygota</taxon>
        <taxon>Hymenoptera</taxon>
        <taxon>Apocrita</taxon>
        <taxon>Aculeata</taxon>
        <taxon>Formicoidea</taxon>
        <taxon>Formicidae</taxon>
        <taxon>Myrmicinae</taxon>
        <taxon>Cardiocondyla</taxon>
    </lineage>
</organism>
<protein>
    <submittedName>
        <fullName evidence="2">Uncharacterized protein</fullName>
    </submittedName>
</protein>
<evidence type="ECO:0000313" key="2">
    <source>
        <dbReference type="EMBL" id="KAL0114949.1"/>
    </source>
</evidence>
<sequence length="118" mass="12679">MYSAGPHTATSSCSQKPRTSAVNVSSTEHCSETGTLRPCLAQPNRKRSIRTLSPGRSDQLTRKRPPRATNRPDPTLSNPGRPAASPGYAATLAPTTFPAPRTFSPKRLADHDKMILVA</sequence>
<feature type="region of interest" description="Disordered" evidence="1">
    <location>
        <begin position="1"/>
        <end position="111"/>
    </location>
</feature>
<comment type="caution">
    <text evidence="2">The sequence shown here is derived from an EMBL/GenBank/DDBJ whole genome shotgun (WGS) entry which is preliminary data.</text>
</comment>
<gene>
    <name evidence="2" type="ORF">PUN28_010482</name>
</gene>
<reference evidence="2 3" key="1">
    <citation type="submission" date="2023-03" db="EMBL/GenBank/DDBJ databases">
        <title>High recombination rates correlate with genetic variation in Cardiocondyla obscurior ants.</title>
        <authorList>
            <person name="Errbii M."/>
        </authorList>
    </citation>
    <scope>NUCLEOTIDE SEQUENCE [LARGE SCALE GENOMIC DNA]</scope>
    <source>
        <strain evidence="2">Alpha-2009</strain>
        <tissue evidence="2">Whole body</tissue>
    </source>
</reference>
<accession>A0AAW2FIW0</accession>
<proteinExistence type="predicted"/>
<evidence type="ECO:0000256" key="1">
    <source>
        <dbReference type="SAM" id="MobiDB-lite"/>
    </source>
</evidence>
<keyword evidence="3" id="KW-1185">Reference proteome</keyword>
<dbReference type="EMBL" id="JADYXP020000010">
    <property type="protein sequence ID" value="KAL0114949.1"/>
    <property type="molecule type" value="Genomic_DNA"/>
</dbReference>
<evidence type="ECO:0000313" key="3">
    <source>
        <dbReference type="Proteomes" id="UP001430953"/>
    </source>
</evidence>
<feature type="compositionally biased region" description="Polar residues" evidence="1">
    <location>
        <begin position="8"/>
        <end position="34"/>
    </location>
</feature>
<feature type="compositionally biased region" description="Low complexity" evidence="1">
    <location>
        <begin position="89"/>
        <end position="105"/>
    </location>
</feature>
<name>A0AAW2FIW0_9HYME</name>